<feature type="signal peptide" evidence="1">
    <location>
        <begin position="1"/>
        <end position="27"/>
    </location>
</feature>
<gene>
    <name evidence="3" type="ORF">B9T62_10280</name>
</gene>
<evidence type="ECO:0000259" key="2">
    <source>
        <dbReference type="PROSITE" id="PS51272"/>
    </source>
</evidence>
<dbReference type="PROSITE" id="PS51272">
    <property type="entry name" value="SLH"/>
    <property type="match status" value="2"/>
</dbReference>
<dbReference type="InterPro" id="IPR001119">
    <property type="entry name" value="SLH_dom"/>
</dbReference>
<dbReference type="Pfam" id="PF00395">
    <property type="entry name" value="SLH"/>
    <property type="match status" value="2"/>
</dbReference>
<dbReference type="Proteomes" id="UP000249890">
    <property type="component" value="Chromosome"/>
</dbReference>
<dbReference type="EMBL" id="CP021780">
    <property type="protein sequence ID" value="ASA21139.1"/>
    <property type="molecule type" value="Genomic_DNA"/>
</dbReference>
<dbReference type="KEGG" id="pdh:B9T62_10280"/>
<sequence length="225" mass="24316">MNMRKRTLAAITTVTLLSFSLGSQMFAAGDSFKDIGSTSGKDKIISLKEQGLIKGISDTQFLPGSKVTTAQGIQFISGGLQLSLAAIDYNKAPIASALFTKVKDKAWYAEAFINAHYNGIQIPENIDPAKLITKEVFTSFLVQGIEQIGGLPMINIVPAKIADEDQLTPDYQGSVQRSLKYNINSLDAKGKFNPKSEITRAEAAVMLYNALDYLSSQQAAALEAE</sequence>
<evidence type="ECO:0000313" key="3">
    <source>
        <dbReference type="EMBL" id="ASA21139.1"/>
    </source>
</evidence>
<name>A0A2Z2KG63_9BACL</name>
<keyword evidence="4" id="KW-1185">Reference proteome</keyword>
<proteinExistence type="predicted"/>
<feature type="domain" description="SLH" evidence="2">
    <location>
        <begin position="158"/>
        <end position="221"/>
    </location>
</feature>
<evidence type="ECO:0000313" key="4">
    <source>
        <dbReference type="Proteomes" id="UP000249890"/>
    </source>
</evidence>
<feature type="domain" description="SLH" evidence="2">
    <location>
        <begin position="27"/>
        <end position="90"/>
    </location>
</feature>
<dbReference type="OrthoDB" id="1738667at2"/>
<protein>
    <submittedName>
        <fullName evidence="3">Amylopullulanase</fullName>
    </submittedName>
</protein>
<feature type="chain" id="PRO_5016466017" evidence="1">
    <location>
        <begin position="28"/>
        <end position="225"/>
    </location>
</feature>
<accession>A0A2Z2KG63</accession>
<organism evidence="3 4">
    <name type="scientific">Paenibacillus donghaensis</name>
    <dbReference type="NCBI Taxonomy" id="414771"/>
    <lineage>
        <taxon>Bacteria</taxon>
        <taxon>Bacillati</taxon>
        <taxon>Bacillota</taxon>
        <taxon>Bacilli</taxon>
        <taxon>Bacillales</taxon>
        <taxon>Paenibacillaceae</taxon>
        <taxon>Paenibacillus</taxon>
    </lineage>
</organism>
<dbReference type="AlphaFoldDB" id="A0A2Z2KG63"/>
<evidence type="ECO:0000256" key="1">
    <source>
        <dbReference type="SAM" id="SignalP"/>
    </source>
</evidence>
<reference evidence="3 4" key="1">
    <citation type="submission" date="2017-06" db="EMBL/GenBank/DDBJ databases">
        <title>Complete genome sequence of Paenibacillus donghaensis KCTC 13049T isolated from East Sea sediment, South Korea.</title>
        <authorList>
            <person name="Jung B.K."/>
            <person name="Hong S.-J."/>
            <person name="Shin J.-H."/>
        </authorList>
    </citation>
    <scope>NUCLEOTIDE SEQUENCE [LARGE SCALE GENOMIC DNA]</scope>
    <source>
        <strain evidence="3 4">KCTC 13049</strain>
    </source>
</reference>
<dbReference type="RefSeq" id="WP_087915152.1">
    <property type="nucleotide sequence ID" value="NZ_CP021780.1"/>
</dbReference>
<keyword evidence="1" id="KW-0732">Signal</keyword>